<reference evidence="12" key="1">
    <citation type="journal article" date="2022" name="Environ. Microbiol.">
        <title>Geoalkalibacter halelectricus SAP #1 sp. nov. possessing extracellular electron transfer and mineral#reducing capabilities from a haloalkaline environment.</title>
        <authorList>
            <person name="Yadav S."/>
            <person name="Singh R."/>
            <person name="Sundharam S.S."/>
            <person name="Chaudhary S."/>
            <person name="Krishnamurthi S."/>
            <person name="Patil S.A."/>
        </authorList>
    </citation>
    <scope>NUCLEOTIDE SEQUENCE</scope>
    <source>
        <strain evidence="12">SAP-1</strain>
    </source>
</reference>
<dbReference type="Gene3D" id="3.30.420.380">
    <property type="match status" value="1"/>
</dbReference>
<dbReference type="InterPro" id="IPR043129">
    <property type="entry name" value="ATPase_NBD"/>
</dbReference>
<dbReference type="Pfam" id="PF12693">
    <property type="entry name" value="GspL_C"/>
    <property type="match status" value="1"/>
</dbReference>
<keyword evidence="8 10" id="KW-1133">Transmembrane helix</keyword>
<dbReference type="EMBL" id="CP092109">
    <property type="protein sequence ID" value="UWZ78522.1"/>
    <property type="molecule type" value="Genomic_DNA"/>
</dbReference>
<evidence type="ECO:0000256" key="9">
    <source>
        <dbReference type="ARBA" id="ARBA00023136"/>
    </source>
</evidence>
<dbReference type="RefSeq" id="WP_260746876.1">
    <property type="nucleotide sequence ID" value="NZ_CP092109.1"/>
</dbReference>
<name>A0ABY5ZHB9_9BACT</name>
<evidence type="ECO:0000256" key="8">
    <source>
        <dbReference type="ARBA" id="ARBA00022989"/>
    </source>
</evidence>
<evidence type="ECO:0000256" key="2">
    <source>
        <dbReference type="ARBA" id="ARBA00005318"/>
    </source>
</evidence>
<feature type="transmembrane region" description="Helical" evidence="10">
    <location>
        <begin position="300"/>
        <end position="319"/>
    </location>
</feature>
<dbReference type="NCBIfam" id="TIGR01709">
    <property type="entry name" value="typeII_sec_gspL"/>
    <property type="match status" value="1"/>
</dbReference>
<evidence type="ECO:0000256" key="7">
    <source>
        <dbReference type="ARBA" id="ARBA00022927"/>
    </source>
</evidence>
<keyword evidence="4" id="KW-1003">Cell membrane</keyword>
<keyword evidence="3" id="KW-0813">Transport</keyword>
<evidence type="ECO:0000256" key="10">
    <source>
        <dbReference type="SAM" id="Phobius"/>
    </source>
</evidence>
<dbReference type="InterPro" id="IPR025691">
    <property type="entry name" value="GspL_pp_dom"/>
</dbReference>
<protein>
    <submittedName>
        <fullName evidence="12">Type II secretion system protein GspL</fullName>
    </submittedName>
</protein>
<evidence type="ECO:0000256" key="3">
    <source>
        <dbReference type="ARBA" id="ARBA00022448"/>
    </source>
</evidence>
<evidence type="ECO:0000256" key="4">
    <source>
        <dbReference type="ARBA" id="ARBA00022475"/>
    </source>
</evidence>
<dbReference type="SUPFAM" id="SSF53067">
    <property type="entry name" value="Actin-like ATPase domain"/>
    <property type="match status" value="1"/>
</dbReference>
<dbReference type="Proteomes" id="UP001060414">
    <property type="component" value="Chromosome"/>
</dbReference>
<evidence type="ECO:0000313" key="13">
    <source>
        <dbReference type="Proteomes" id="UP001060414"/>
    </source>
</evidence>
<organism evidence="12 13">
    <name type="scientific">Geoalkalibacter halelectricus</name>
    <dbReference type="NCBI Taxonomy" id="2847045"/>
    <lineage>
        <taxon>Bacteria</taxon>
        <taxon>Pseudomonadati</taxon>
        <taxon>Thermodesulfobacteriota</taxon>
        <taxon>Desulfuromonadia</taxon>
        <taxon>Desulfuromonadales</taxon>
        <taxon>Geoalkalibacteraceae</taxon>
        <taxon>Geoalkalibacter</taxon>
    </lineage>
</organism>
<evidence type="ECO:0000256" key="1">
    <source>
        <dbReference type="ARBA" id="ARBA00004533"/>
    </source>
</evidence>
<evidence type="ECO:0000256" key="5">
    <source>
        <dbReference type="ARBA" id="ARBA00022519"/>
    </source>
</evidence>
<keyword evidence="5" id="KW-0997">Cell inner membrane</keyword>
<keyword evidence="7" id="KW-0653">Protein transport</keyword>
<accession>A0ABY5ZHB9</accession>
<evidence type="ECO:0000256" key="6">
    <source>
        <dbReference type="ARBA" id="ARBA00022692"/>
    </source>
</evidence>
<proteinExistence type="inferred from homology"/>
<evidence type="ECO:0000313" key="12">
    <source>
        <dbReference type="EMBL" id="UWZ78522.1"/>
    </source>
</evidence>
<comment type="similarity">
    <text evidence="2">Belongs to the GSP L family.</text>
</comment>
<feature type="domain" description="GspL periplasmic" evidence="11">
    <location>
        <begin position="305"/>
        <end position="430"/>
    </location>
</feature>
<gene>
    <name evidence="12" type="primary">gspL</name>
    <name evidence="12" type="ORF">L9S41_12640</name>
</gene>
<evidence type="ECO:0000259" key="11">
    <source>
        <dbReference type="Pfam" id="PF12693"/>
    </source>
</evidence>
<sequence length="465" mass="50116">MAKKFIGIDIENGTLRAVTAEMTKSGVVLTAAAEKTLATDENALAQALSEVLGDLAFGDKVAACLPAVGSFFRNLEFPFSDAKKINAALPLELAGQVPDGVDLEFDFLAPRAQDGRFTIPAAAVKKSAVISLTEQFQAAGCTLHLLDLAPFAFAAGLRGTLDSTVLVTLRHKEIVLARVEDGQVSDYRSLPRKAGMDALKTTAILNREYLALTHAGKRDALPLTLIGSGVDTDLQQALRHAGLKVVVPSLQVSGTPLEPAFIPAAALALRAALPERERQLNFLKGELAPKSEWAGFRRRLIGASVMLGCCLILLGVGAYTNYAHKVARAEALREEMANIFRETFPQATVIVDVPAQMRSSLSQLQERARLLGLGTDRSALSILREVSARTPADVTLDVRELSFIGDQLRLDGTTSSFEAINRLSRSLESSSLFRDAQITDAKMGLDGTRVDFRLNLRIAPEDLIR</sequence>
<comment type="subcellular location">
    <subcellularLocation>
        <location evidence="1">Cell inner membrane</location>
    </subcellularLocation>
</comment>
<dbReference type="InterPro" id="IPR007812">
    <property type="entry name" value="T2SS_protein-GspL"/>
</dbReference>
<keyword evidence="13" id="KW-1185">Reference proteome</keyword>
<keyword evidence="9 10" id="KW-0472">Membrane</keyword>
<keyword evidence="6 10" id="KW-0812">Transmembrane</keyword>